<reference evidence="8 9" key="1">
    <citation type="journal article" date="2015" name="Genome Announc.">
        <title>Expanding the biotechnology potential of lactobacilli through comparative genomics of 213 strains and associated genera.</title>
        <authorList>
            <person name="Sun Z."/>
            <person name="Harris H.M."/>
            <person name="McCann A."/>
            <person name="Guo C."/>
            <person name="Argimon S."/>
            <person name="Zhang W."/>
            <person name="Yang X."/>
            <person name="Jeffery I.B."/>
            <person name="Cooney J.C."/>
            <person name="Kagawa T.F."/>
            <person name="Liu W."/>
            <person name="Song Y."/>
            <person name="Salvetti E."/>
            <person name="Wrobel A."/>
            <person name="Rasinkangas P."/>
            <person name="Parkhill J."/>
            <person name="Rea M.C."/>
            <person name="O'Sullivan O."/>
            <person name="Ritari J."/>
            <person name="Douillard F.P."/>
            <person name="Paul Ross R."/>
            <person name="Yang R."/>
            <person name="Briner A.E."/>
            <person name="Felis G.E."/>
            <person name="de Vos W.M."/>
            <person name="Barrangou R."/>
            <person name="Klaenhammer T.R."/>
            <person name="Caufield P.W."/>
            <person name="Cui Y."/>
            <person name="Zhang H."/>
            <person name="O'Toole P.W."/>
        </authorList>
    </citation>
    <scope>NUCLEOTIDE SEQUENCE [LARGE SCALE GENOMIC DNA]</scope>
    <source>
        <strain evidence="8 9">DSM 24716</strain>
    </source>
</reference>
<dbReference type="GO" id="GO:0005886">
    <property type="term" value="C:plasma membrane"/>
    <property type="evidence" value="ECO:0007669"/>
    <property type="project" value="UniProtKB-SubCell"/>
</dbReference>
<evidence type="ECO:0000256" key="3">
    <source>
        <dbReference type="ARBA" id="ARBA00022475"/>
    </source>
</evidence>
<feature type="transmembrane region" description="Helical" evidence="7">
    <location>
        <begin position="95"/>
        <end position="117"/>
    </location>
</feature>
<dbReference type="InterPro" id="IPR011701">
    <property type="entry name" value="MFS"/>
</dbReference>
<proteinExistence type="predicted"/>
<feature type="transmembrane region" description="Helical" evidence="7">
    <location>
        <begin position="199"/>
        <end position="216"/>
    </location>
</feature>
<evidence type="ECO:0000256" key="2">
    <source>
        <dbReference type="ARBA" id="ARBA00022448"/>
    </source>
</evidence>
<evidence type="ECO:0000256" key="7">
    <source>
        <dbReference type="SAM" id="Phobius"/>
    </source>
</evidence>
<evidence type="ECO:0000256" key="5">
    <source>
        <dbReference type="ARBA" id="ARBA00022989"/>
    </source>
</evidence>
<dbReference type="PANTHER" id="PTHR23517">
    <property type="entry name" value="RESISTANCE PROTEIN MDTM, PUTATIVE-RELATED-RELATED"/>
    <property type="match status" value="1"/>
</dbReference>
<dbReference type="PATRIC" id="fig|993692.3.peg.2377"/>
<dbReference type="SUPFAM" id="SSF103473">
    <property type="entry name" value="MFS general substrate transporter"/>
    <property type="match status" value="1"/>
</dbReference>
<sequence>MKKVTAKVLFLGAFLESGGASFMWPINTILIHNYLHQSLAVAGTVLFFNSFFNFLGDYVGGQLFDHIGGHKTVIISTTISLGALIGLIFNHGWPAYPIFLTILGFGVGSSYTVINSYASQINHINKYNIFTGIYVSSKFGSIIGTALCGTLASINMTLVFVAYFISLGLFFILGIFWYNGDSGFINNTRQKIYLTKFKFQSGITLIVLFISLIWIVNSQ</sequence>
<feature type="transmembrane region" description="Helical" evidence="7">
    <location>
        <begin position="129"/>
        <end position="152"/>
    </location>
</feature>
<dbReference type="STRING" id="993692.IV57_GL002333"/>
<keyword evidence="3" id="KW-1003">Cell membrane</keyword>
<dbReference type="Pfam" id="PF07690">
    <property type="entry name" value="MFS_1"/>
    <property type="match status" value="1"/>
</dbReference>
<dbReference type="Proteomes" id="UP000051006">
    <property type="component" value="Unassembled WGS sequence"/>
</dbReference>
<evidence type="ECO:0000313" key="9">
    <source>
        <dbReference type="Proteomes" id="UP000051006"/>
    </source>
</evidence>
<dbReference type="Gene3D" id="1.20.1250.20">
    <property type="entry name" value="MFS general substrate transporter like domains"/>
    <property type="match status" value="1"/>
</dbReference>
<dbReference type="PANTHER" id="PTHR23517:SF10">
    <property type="entry name" value="MAJOR FACILITATOR SUPERFAMILY (MFS) PROFILE DOMAIN-CONTAINING PROTEIN"/>
    <property type="match status" value="1"/>
</dbReference>
<gene>
    <name evidence="8" type="ORF">IV57_GL002333</name>
</gene>
<evidence type="ECO:0000256" key="4">
    <source>
        <dbReference type="ARBA" id="ARBA00022692"/>
    </source>
</evidence>
<dbReference type="GO" id="GO:0022857">
    <property type="term" value="F:transmembrane transporter activity"/>
    <property type="evidence" value="ECO:0007669"/>
    <property type="project" value="InterPro"/>
</dbReference>
<keyword evidence="9" id="KW-1185">Reference proteome</keyword>
<feature type="transmembrane region" description="Helical" evidence="7">
    <location>
        <begin position="39"/>
        <end position="60"/>
    </location>
</feature>
<dbReference type="RefSeq" id="WP_057880445.1">
    <property type="nucleotide sequence ID" value="NZ_JQCF01000007.1"/>
</dbReference>
<keyword evidence="2" id="KW-0813">Transport</keyword>
<dbReference type="EMBL" id="JQCF01000007">
    <property type="protein sequence ID" value="KRN99728.1"/>
    <property type="molecule type" value="Genomic_DNA"/>
</dbReference>
<dbReference type="InterPro" id="IPR036259">
    <property type="entry name" value="MFS_trans_sf"/>
</dbReference>
<feature type="transmembrane region" description="Helical" evidence="7">
    <location>
        <begin position="158"/>
        <end position="178"/>
    </location>
</feature>
<organism evidence="8 9">
    <name type="scientific">Companilactobacillus kimchiensis</name>
    <dbReference type="NCBI Taxonomy" id="993692"/>
    <lineage>
        <taxon>Bacteria</taxon>
        <taxon>Bacillati</taxon>
        <taxon>Bacillota</taxon>
        <taxon>Bacilli</taxon>
        <taxon>Lactobacillales</taxon>
        <taxon>Lactobacillaceae</taxon>
        <taxon>Companilactobacillus</taxon>
    </lineage>
</organism>
<evidence type="ECO:0000256" key="6">
    <source>
        <dbReference type="ARBA" id="ARBA00023136"/>
    </source>
</evidence>
<feature type="transmembrane region" description="Helical" evidence="7">
    <location>
        <begin position="72"/>
        <end position="89"/>
    </location>
</feature>
<evidence type="ECO:0000313" key="8">
    <source>
        <dbReference type="EMBL" id="KRN99728.1"/>
    </source>
</evidence>
<protein>
    <submittedName>
        <fullName evidence="8">Efflux transporter</fullName>
    </submittedName>
</protein>
<dbReference type="OrthoDB" id="3268460at2"/>
<dbReference type="InterPro" id="IPR050171">
    <property type="entry name" value="MFS_Transporters"/>
</dbReference>
<evidence type="ECO:0000256" key="1">
    <source>
        <dbReference type="ARBA" id="ARBA00004651"/>
    </source>
</evidence>
<name>A0A0R2LDL5_9LACO</name>
<keyword evidence="4 7" id="KW-0812">Transmembrane</keyword>
<comment type="caution">
    <text evidence="8">The sequence shown here is derived from an EMBL/GenBank/DDBJ whole genome shotgun (WGS) entry which is preliminary data.</text>
</comment>
<accession>A0A0R2LDL5</accession>
<keyword evidence="5 7" id="KW-1133">Transmembrane helix</keyword>
<keyword evidence="6 7" id="KW-0472">Membrane</keyword>
<comment type="subcellular location">
    <subcellularLocation>
        <location evidence="1">Cell membrane</location>
        <topology evidence="1">Multi-pass membrane protein</topology>
    </subcellularLocation>
</comment>
<dbReference type="AlphaFoldDB" id="A0A0R2LDL5"/>